<accession>A0AAU7QWM6</accession>
<feature type="domain" description="Phage head morphogenesis" evidence="2">
    <location>
        <begin position="155"/>
        <end position="248"/>
    </location>
</feature>
<evidence type="ECO:0000259" key="2">
    <source>
        <dbReference type="Pfam" id="PF04233"/>
    </source>
</evidence>
<feature type="region of interest" description="Disordered" evidence="1">
    <location>
        <begin position="446"/>
        <end position="478"/>
    </location>
</feature>
<evidence type="ECO:0000256" key="1">
    <source>
        <dbReference type="SAM" id="MobiDB-lite"/>
    </source>
</evidence>
<dbReference type="EMBL" id="CP157974">
    <property type="protein sequence ID" value="XBT79705.1"/>
    <property type="molecule type" value="Genomic_DNA"/>
</dbReference>
<feature type="compositionally biased region" description="Acidic residues" evidence="1">
    <location>
        <begin position="446"/>
        <end position="466"/>
    </location>
</feature>
<dbReference type="Pfam" id="PF04233">
    <property type="entry name" value="Phage_Mu_F"/>
    <property type="match status" value="1"/>
</dbReference>
<protein>
    <submittedName>
        <fullName evidence="3">Phage minor head protein</fullName>
    </submittedName>
</protein>
<sequence>MTDQPDPWLPLRLDHEARVVAAERRMLRAARAALRVWLGDARAVTLPVTAAALPPDPSALAGAGQAWFEAMTVHLVPAAEKTFLAGVADGGGDVELLRVAQMKDEYLAALPNRLAGVPDSAWQLVVAAVAELTGEGASVPRIREAIETILGERSWEDRALTIARTETIGAYNAGTLTAWLTAEQALDEKLDKVWVATHDERTRDDHRDADGQRVALDGVFMVGGVPMRYPGDPAAPPGQTVNCRCTMIEVEADEPLPAVPKHPWPRRDRATGLDITVTAAAAAKGGKQMATWKGTLAPLGAKSGDRRIFAADGEWSFRELPLALRWAREDAPAHEGAVTIGRITTGEVQKTKLVGAGDFIDAVPELGEALELLRQGVLFPSVDLDDFEFVFTDAGGKPIEEMSDEEWEAFMEAGEEPYITVTKGRVMAVTLVGTQAFMEAKLELVDDEPADGEPSDEAEPSEEEEPVTAAGAAAKSKQVAPLYPPRAWFDDPGLTELTPITVTADGRVFGHLADRDCHLSFLTGGQCVMPPDEGGFDWFHRPEIQTAEGDLVAVGHITAATGHADLSASAAAAVEHYDDTGTQVAVVRAGRDAHGTWVAGSLVPEATEEQVQLLRRSPLSGDWRWIGGARQLVAALCVNVGGFPVVRGRSSGGRAYAMVASGWAGWRPSDPDAGRRRDLAALSPAAFEAAVRRAVAAGFAAERQRAATAAQAERIAASIGRDRRTLVAALSDQVHAE</sequence>
<proteinExistence type="predicted"/>
<reference evidence="3" key="1">
    <citation type="submission" date="2024-06" db="EMBL/GenBank/DDBJ databases">
        <title>Micromonospora sp. strain HUAS YX12 genome sequences.</title>
        <authorList>
            <person name="Mo P."/>
        </authorList>
    </citation>
    <scope>NUCLEOTIDE SEQUENCE</scope>
    <source>
        <strain evidence="3">HUAS YX12</strain>
    </source>
</reference>
<dbReference type="RefSeq" id="WP_349876185.1">
    <property type="nucleotide sequence ID" value="NZ_CP157974.1"/>
</dbReference>
<dbReference type="AlphaFoldDB" id="A0AAU7QWM6"/>
<dbReference type="InterPro" id="IPR006528">
    <property type="entry name" value="Phage_head_morphogenesis_dom"/>
</dbReference>
<organism evidence="3">
    <name type="scientific">Micromonospora sp. HUAS YX12</name>
    <dbReference type="NCBI Taxonomy" id="3156396"/>
    <lineage>
        <taxon>Bacteria</taxon>
        <taxon>Bacillati</taxon>
        <taxon>Actinomycetota</taxon>
        <taxon>Actinomycetes</taxon>
        <taxon>Micromonosporales</taxon>
        <taxon>Micromonosporaceae</taxon>
        <taxon>Micromonospora</taxon>
    </lineage>
</organism>
<name>A0AAU7QWM6_9ACTN</name>
<gene>
    <name evidence="3" type="ORF">ABIH81_18770</name>
</gene>
<evidence type="ECO:0000313" key="3">
    <source>
        <dbReference type="EMBL" id="XBT79705.1"/>
    </source>
</evidence>